<gene>
    <name evidence="12" type="ordered locus">Spirs_2263</name>
</gene>
<dbReference type="InterPro" id="IPR004089">
    <property type="entry name" value="MCPsignal_dom"/>
</dbReference>
<dbReference type="SUPFAM" id="SSF58104">
    <property type="entry name" value="Methyl-accepting chemotaxis protein (MCP) signaling domain"/>
    <property type="match status" value="2"/>
</dbReference>
<evidence type="ECO:0000256" key="7">
    <source>
        <dbReference type="ARBA" id="ARBA00029447"/>
    </source>
</evidence>
<dbReference type="PANTHER" id="PTHR43531">
    <property type="entry name" value="PROTEIN ICFG"/>
    <property type="match status" value="1"/>
</dbReference>
<dbReference type="eggNOG" id="COG0840">
    <property type="taxonomic scope" value="Bacteria"/>
</dbReference>
<dbReference type="PROSITE" id="PS50111">
    <property type="entry name" value="CHEMOTAXIS_TRANSDUC_2"/>
    <property type="match status" value="1"/>
</dbReference>
<dbReference type="GO" id="GO:0005886">
    <property type="term" value="C:plasma membrane"/>
    <property type="evidence" value="ECO:0007669"/>
    <property type="project" value="UniProtKB-SubCell"/>
</dbReference>
<keyword evidence="8" id="KW-0807">Transducer</keyword>
<keyword evidence="3" id="KW-0145">Chemotaxis</keyword>
<feature type="transmembrane region" description="Helical" evidence="9">
    <location>
        <begin position="46"/>
        <end position="67"/>
    </location>
</feature>
<feature type="domain" description="HAMP" evidence="11">
    <location>
        <begin position="341"/>
        <end position="393"/>
    </location>
</feature>
<feature type="domain" description="Methyl-accepting transducer" evidence="10">
    <location>
        <begin position="440"/>
        <end position="662"/>
    </location>
</feature>
<dbReference type="GO" id="GO:0007165">
    <property type="term" value="P:signal transduction"/>
    <property type="evidence" value="ECO:0007669"/>
    <property type="project" value="UniProtKB-KW"/>
</dbReference>
<dbReference type="STRING" id="573413.Spirs_2263"/>
<proteinExistence type="inferred from homology"/>
<name>E1R751_SEDSS</name>
<dbReference type="Proteomes" id="UP000002318">
    <property type="component" value="Chromosome"/>
</dbReference>
<evidence type="ECO:0000256" key="6">
    <source>
        <dbReference type="ARBA" id="ARBA00023136"/>
    </source>
</evidence>
<feature type="transmembrane region" description="Helical" evidence="9">
    <location>
        <begin position="321"/>
        <end position="340"/>
    </location>
</feature>
<dbReference type="InterPro" id="IPR003660">
    <property type="entry name" value="HAMP_dom"/>
</dbReference>
<comment type="similarity">
    <text evidence="7">Belongs to the methyl-accepting chemotaxis (MCP) protein family.</text>
</comment>
<dbReference type="Gene3D" id="3.30.450.20">
    <property type="entry name" value="PAS domain"/>
    <property type="match status" value="1"/>
</dbReference>
<evidence type="ECO:0000256" key="1">
    <source>
        <dbReference type="ARBA" id="ARBA00004651"/>
    </source>
</evidence>
<comment type="subcellular location">
    <subcellularLocation>
        <location evidence="1">Cell membrane</location>
        <topology evidence="1">Multi-pass membrane protein</topology>
    </subcellularLocation>
</comment>
<dbReference type="Pfam" id="PF00672">
    <property type="entry name" value="HAMP"/>
    <property type="match status" value="1"/>
</dbReference>
<evidence type="ECO:0000256" key="3">
    <source>
        <dbReference type="ARBA" id="ARBA00022500"/>
    </source>
</evidence>
<evidence type="ECO:0000256" key="8">
    <source>
        <dbReference type="PROSITE-ProRule" id="PRU00284"/>
    </source>
</evidence>
<keyword evidence="6 9" id="KW-0472">Membrane</keyword>
<dbReference type="EMBL" id="CP002116">
    <property type="protein sequence ID" value="ADK81378.1"/>
    <property type="molecule type" value="Genomic_DNA"/>
</dbReference>
<dbReference type="SMART" id="SM00304">
    <property type="entry name" value="HAMP"/>
    <property type="match status" value="1"/>
</dbReference>
<evidence type="ECO:0000256" key="2">
    <source>
        <dbReference type="ARBA" id="ARBA00022475"/>
    </source>
</evidence>
<evidence type="ECO:0000313" key="12">
    <source>
        <dbReference type="EMBL" id="ADK81378.1"/>
    </source>
</evidence>
<dbReference type="Gene3D" id="1.10.287.950">
    <property type="entry name" value="Methyl-accepting chemotaxis protein"/>
    <property type="match status" value="1"/>
</dbReference>
<organism evidence="12 13">
    <name type="scientific">Sediminispirochaeta smaragdinae (strain DSM 11293 / JCM 15392 / SEBR 4228)</name>
    <name type="common">Spirochaeta smaragdinae</name>
    <dbReference type="NCBI Taxonomy" id="573413"/>
    <lineage>
        <taxon>Bacteria</taxon>
        <taxon>Pseudomonadati</taxon>
        <taxon>Spirochaetota</taxon>
        <taxon>Spirochaetia</taxon>
        <taxon>Spirochaetales</taxon>
        <taxon>Spirochaetaceae</taxon>
        <taxon>Sediminispirochaeta</taxon>
    </lineage>
</organism>
<sequence length="727" mass="78728">MHVLYFCILIFTSAKASLHIWTADLRIVTSWSVDMYLKHATIGNKLILVIVLLLLVICGGMGCVAYLSAAKEIQSSVSESLEEIATDSARYIRTVIDNKLLEIELLASQEALRSNNWTEQTSILKDKATQLGYLGMGIVGLDGTARYPDGSSADLSDREYIKKAFTGTSVISDVIISRVTKQPVIMLATPIKDAKGEISSLLIARLSGIILSDIAEKVCYGEDGYAYIINNQGILIAHPNSDWVIQERNFLKEGKNNPEFKRLSETMERMVAGETGFDEYPFMGAVRFFGFAPIEKNGWSIAIVASRKEVMTGTIVMAKRMIILFLVFLLVGITAALFFARGISRPIQKVMRTLKTVAEGDLTQKVSVNTGDEIGRMSSNLNSTIDNLSEIVSTIRGSVEETQGSIQELLAAMDKAQISSDDIASLAEKVKQATMNQSTVVQEVSSTIEEISQTIEAQDIKINSQAANVTESSAAIKQMIVNIRTIAEGLAATSKEFERLNEVVSSGSSNVHALKEIITNLSSQSESIVEANDTITNIASQTNLLAMNAAIEAAHAGEAGKGFAVVSDEIRKLAEVSNQQSHVISEGLTLFRNAIVSSVSVSTEAQSSFEAIVESVRRVTQIEKEIQASLDEQAGGSSQVLEALSDISQITEEVHAGSNEMLTGSRSILQEISKLVEISANVRESVLAVAEKSKQVDTVVHQAVDLLNSSNTGIASMEEKVSLFKTC</sequence>
<dbReference type="Gene3D" id="6.10.340.10">
    <property type="match status" value="1"/>
</dbReference>
<reference evidence="12 13" key="1">
    <citation type="journal article" date="2010" name="Stand. Genomic Sci.">
        <title>Complete genome sequence of Spirochaeta smaragdinae type strain (SEBR 4228).</title>
        <authorList>
            <person name="Mavromatis K."/>
            <person name="Yasawong M."/>
            <person name="Chertkov O."/>
            <person name="Lapidus A."/>
            <person name="Lucas S."/>
            <person name="Nolan M."/>
            <person name="Del Rio T.G."/>
            <person name="Tice H."/>
            <person name="Cheng J.F."/>
            <person name="Pitluck S."/>
            <person name="Liolios K."/>
            <person name="Ivanova N."/>
            <person name="Tapia R."/>
            <person name="Han C."/>
            <person name="Bruce D."/>
            <person name="Goodwin L."/>
            <person name="Pati A."/>
            <person name="Chen A."/>
            <person name="Palaniappan K."/>
            <person name="Land M."/>
            <person name="Hauser L."/>
            <person name="Chang Y.J."/>
            <person name="Jeffries C.D."/>
            <person name="Detter J.C."/>
            <person name="Rohde M."/>
            <person name="Brambilla E."/>
            <person name="Spring S."/>
            <person name="Goker M."/>
            <person name="Sikorski J."/>
            <person name="Woyke T."/>
            <person name="Bristow J."/>
            <person name="Eisen J.A."/>
            <person name="Markowitz V."/>
            <person name="Hugenholtz P."/>
            <person name="Klenk H.P."/>
            <person name="Kyrpides N.C."/>
        </authorList>
    </citation>
    <scope>NUCLEOTIDE SEQUENCE [LARGE SCALE GENOMIC DNA]</scope>
    <source>
        <strain evidence="13">DSM 11293 / JCM 15392 / SEBR 4228</strain>
    </source>
</reference>
<dbReference type="SMART" id="SM00283">
    <property type="entry name" value="MA"/>
    <property type="match status" value="1"/>
</dbReference>
<dbReference type="PROSITE" id="PS50885">
    <property type="entry name" value="HAMP"/>
    <property type="match status" value="1"/>
</dbReference>
<dbReference type="Pfam" id="PF02743">
    <property type="entry name" value="dCache_1"/>
    <property type="match status" value="1"/>
</dbReference>
<evidence type="ECO:0000256" key="5">
    <source>
        <dbReference type="ARBA" id="ARBA00022989"/>
    </source>
</evidence>
<dbReference type="CDD" id="cd12914">
    <property type="entry name" value="PDC1_DGC_like"/>
    <property type="match status" value="1"/>
</dbReference>
<dbReference type="KEGG" id="ssm:Spirs_2263"/>
<dbReference type="GO" id="GO:0006935">
    <property type="term" value="P:chemotaxis"/>
    <property type="evidence" value="ECO:0007669"/>
    <property type="project" value="UniProtKB-KW"/>
</dbReference>
<keyword evidence="2" id="KW-1003">Cell membrane</keyword>
<dbReference type="AlphaFoldDB" id="E1R751"/>
<keyword evidence="5 9" id="KW-1133">Transmembrane helix</keyword>
<protein>
    <submittedName>
        <fullName evidence="12">Methyl-accepting chemotaxis sensory transducer with Cache sensor</fullName>
    </submittedName>
</protein>
<evidence type="ECO:0000313" key="13">
    <source>
        <dbReference type="Proteomes" id="UP000002318"/>
    </source>
</evidence>
<dbReference type="InterPro" id="IPR051310">
    <property type="entry name" value="MCP_chemotaxis"/>
</dbReference>
<dbReference type="HOGENOM" id="CLU_000445_107_19_12"/>
<dbReference type="GO" id="GO:0004888">
    <property type="term" value="F:transmembrane signaling receptor activity"/>
    <property type="evidence" value="ECO:0007669"/>
    <property type="project" value="TreeGrafter"/>
</dbReference>
<evidence type="ECO:0000259" key="11">
    <source>
        <dbReference type="PROSITE" id="PS50885"/>
    </source>
</evidence>
<evidence type="ECO:0000256" key="9">
    <source>
        <dbReference type="SAM" id="Phobius"/>
    </source>
</evidence>
<evidence type="ECO:0000256" key="4">
    <source>
        <dbReference type="ARBA" id="ARBA00022692"/>
    </source>
</evidence>
<dbReference type="PANTHER" id="PTHR43531:SF11">
    <property type="entry name" value="METHYL-ACCEPTING CHEMOTAXIS PROTEIN 3"/>
    <property type="match status" value="1"/>
</dbReference>
<dbReference type="Pfam" id="PF00015">
    <property type="entry name" value="MCPsignal"/>
    <property type="match status" value="1"/>
</dbReference>
<keyword evidence="4 9" id="KW-0812">Transmembrane</keyword>
<evidence type="ECO:0000259" key="10">
    <source>
        <dbReference type="PROSITE" id="PS50111"/>
    </source>
</evidence>
<accession>E1R751</accession>
<dbReference type="CDD" id="cd06225">
    <property type="entry name" value="HAMP"/>
    <property type="match status" value="1"/>
</dbReference>
<dbReference type="InterPro" id="IPR033479">
    <property type="entry name" value="dCache_1"/>
</dbReference>
<dbReference type="CDD" id="cd12912">
    <property type="entry name" value="PDC2_MCP_like"/>
    <property type="match status" value="1"/>
</dbReference>
<dbReference type="SUPFAM" id="SSF158472">
    <property type="entry name" value="HAMP domain-like"/>
    <property type="match status" value="1"/>
</dbReference>
<keyword evidence="13" id="KW-1185">Reference proteome</keyword>